<name>A0A1Y2ASK8_9TREE</name>
<dbReference type="GO" id="GO:0005615">
    <property type="term" value="C:extracellular space"/>
    <property type="evidence" value="ECO:0007669"/>
    <property type="project" value="TreeGrafter"/>
</dbReference>
<dbReference type="InterPro" id="IPR000782">
    <property type="entry name" value="FAS1_domain"/>
</dbReference>
<feature type="region of interest" description="Disordered" evidence="1">
    <location>
        <begin position="113"/>
        <end position="136"/>
    </location>
</feature>
<reference evidence="4 5" key="1">
    <citation type="submission" date="2016-07" db="EMBL/GenBank/DDBJ databases">
        <title>Pervasive Adenine N6-methylation of Active Genes in Fungi.</title>
        <authorList>
            <consortium name="DOE Joint Genome Institute"/>
            <person name="Mondo S.J."/>
            <person name="Dannebaum R.O."/>
            <person name="Kuo R.C."/>
            <person name="Labutti K."/>
            <person name="Haridas S."/>
            <person name="Kuo A."/>
            <person name="Salamov A."/>
            <person name="Ahrendt S.R."/>
            <person name="Lipzen A."/>
            <person name="Sullivan W."/>
            <person name="Andreopoulos W.B."/>
            <person name="Clum A."/>
            <person name="Lindquist E."/>
            <person name="Daum C."/>
            <person name="Ramamoorthy G.K."/>
            <person name="Gryganskyi A."/>
            <person name="Culley D."/>
            <person name="Magnuson J.K."/>
            <person name="James T.Y."/>
            <person name="O'Malley M.A."/>
            <person name="Stajich J.E."/>
            <person name="Spatafora J.W."/>
            <person name="Visel A."/>
            <person name="Grigoriev I.V."/>
        </authorList>
    </citation>
    <scope>NUCLEOTIDE SEQUENCE [LARGE SCALE GENOMIC DNA]</scope>
    <source>
        <strain evidence="4 5">68-887.2</strain>
    </source>
</reference>
<proteinExistence type="predicted"/>
<comment type="caution">
    <text evidence="4">The sequence shown here is derived from an EMBL/GenBank/DDBJ whole genome shotgun (WGS) entry which is preliminary data.</text>
</comment>
<keyword evidence="2" id="KW-0732">Signal</keyword>
<evidence type="ECO:0000313" key="4">
    <source>
        <dbReference type="EMBL" id="ORY25187.1"/>
    </source>
</evidence>
<organism evidence="4 5">
    <name type="scientific">Naematelia encephala</name>
    <dbReference type="NCBI Taxonomy" id="71784"/>
    <lineage>
        <taxon>Eukaryota</taxon>
        <taxon>Fungi</taxon>
        <taxon>Dikarya</taxon>
        <taxon>Basidiomycota</taxon>
        <taxon>Agaricomycotina</taxon>
        <taxon>Tremellomycetes</taxon>
        <taxon>Tremellales</taxon>
        <taxon>Naemateliaceae</taxon>
        <taxon>Naematelia</taxon>
    </lineage>
</organism>
<protein>
    <submittedName>
        <fullName evidence="4">FAS1 domain-containing protein</fullName>
    </submittedName>
</protein>
<sequence length="512" mass="58227">MKLSLSLLPLLPIVLAAPTTKQQAPELELSLSQWAKVQSGFFEGLRSLSTWSWEQAEELLESVDDNYDEQDQTIWKQLQADTNSFSRLVKIINFEKNAIKVLDDPNLQVTFFAPNNDALKPPEHHHDDDDDDDDDSVFSELIRNPSLATLSAALDADPSLTSTYDDDDAHYNRPDGNDDDDDDKKKRRKEIFKYIAGQVLQYHVLPKAYTAQELARNYTIETSLKATDGSLAGLHRRIRIVKSVVPPQIEINFYAKLLVTDKKARNGIFHTLDAPLIPPPSLFEEAYLFPKVFSTLTSAVQRLHATKYLDWEYDRENSSPGKPRFHGTPLTTLFAPTNEAFNRLPDKLRFFLFSPFGERALDKILQYHDVPDTLLLSEFVYFEKHHGDGHGHHHHGKDGHKNVEMIDFFDDAGFHKELEVHTALPNSTLKIVIDKTQVVPIEGAVKINIKVNGQDVQVVDVPARNGALHVLDHILVPPHKHRDHDHDHDHDLVGADAWADWEEWLPAWADAQ</sequence>
<evidence type="ECO:0000259" key="3">
    <source>
        <dbReference type="PROSITE" id="PS50213"/>
    </source>
</evidence>
<keyword evidence="5" id="KW-1185">Reference proteome</keyword>
<evidence type="ECO:0000256" key="1">
    <source>
        <dbReference type="SAM" id="MobiDB-lite"/>
    </source>
</evidence>
<feature type="chain" id="PRO_5012169225" evidence="2">
    <location>
        <begin position="17"/>
        <end position="512"/>
    </location>
</feature>
<dbReference type="OrthoDB" id="7700931at2759"/>
<dbReference type="SUPFAM" id="SSF82153">
    <property type="entry name" value="FAS1 domain"/>
    <property type="match status" value="2"/>
</dbReference>
<dbReference type="GO" id="GO:0016236">
    <property type="term" value="P:macroautophagy"/>
    <property type="evidence" value="ECO:0007669"/>
    <property type="project" value="TreeGrafter"/>
</dbReference>
<dbReference type="InterPro" id="IPR050904">
    <property type="entry name" value="Adhesion/Biosynth-related"/>
</dbReference>
<dbReference type="InParanoid" id="A0A1Y2ASK8"/>
<dbReference type="PROSITE" id="PS50213">
    <property type="entry name" value="FAS1"/>
    <property type="match status" value="2"/>
</dbReference>
<dbReference type="STRING" id="71784.A0A1Y2ASK8"/>
<dbReference type="EMBL" id="MCFC01000060">
    <property type="protein sequence ID" value="ORY25187.1"/>
    <property type="molecule type" value="Genomic_DNA"/>
</dbReference>
<dbReference type="Gene3D" id="2.30.180.10">
    <property type="entry name" value="FAS1 domain"/>
    <property type="match status" value="2"/>
</dbReference>
<evidence type="ECO:0000313" key="5">
    <source>
        <dbReference type="Proteomes" id="UP000193986"/>
    </source>
</evidence>
<dbReference type="InterPro" id="IPR036378">
    <property type="entry name" value="FAS1_dom_sf"/>
</dbReference>
<dbReference type="PANTHER" id="PTHR10900:SF122">
    <property type="entry name" value="FAS1 DOMAIN-CONTAINING PROTEIN"/>
    <property type="match status" value="1"/>
</dbReference>
<feature type="region of interest" description="Disordered" evidence="1">
    <location>
        <begin position="159"/>
        <end position="184"/>
    </location>
</feature>
<dbReference type="AlphaFoldDB" id="A0A1Y2ASK8"/>
<dbReference type="Proteomes" id="UP000193986">
    <property type="component" value="Unassembled WGS sequence"/>
</dbReference>
<dbReference type="PANTHER" id="PTHR10900">
    <property type="entry name" value="PERIOSTIN-RELATED"/>
    <property type="match status" value="1"/>
</dbReference>
<dbReference type="Pfam" id="PF02469">
    <property type="entry name" value="Fasciclin"/>
    <property type="match status" value="2"/>
</dbReference>
<dbReference type="SMART" id="SM00554">
    <property type="entry name" value="FAS1"/>
    <property type="match status" value="2"/>
</dbReference>
<feature type="domain" description="FAS1" evidence="3">
    <location>
        <begin position="72"/>
        <end position="276"/>
    </location>
</feature>
<dbReference type="GO" id="GO:0000329">
    <property type="term" value="C:fungal-type vacuole membrane"/>
    <property type="evidence" value="ECO:0007669"/>
    <property type="project" value="TreeGrafter"/>
</dbReference>
<feature type="signal peptide" evidence="2">
    <location>
        <begin position="1"/>
        <end position="16"/>
    </location>
</feature>
<evidence type="ECO:0000256" key="2">
    <source>
        <dbReference type="SAM" id="SignalP"/>
    </source>
</evidence>
<feature type="domain" description="FAS1" evidence="3">
    <location>
        <begin position="280"/>
        <end position="475"/>
    </location>
</feature>
<accession>A0A1Y2ASK8</accession>
<gene>
    <name evidence="4" type="ORF">BCR39DRAFT_561217</name>
</gene>